<organism evidence="5 6">
    <name type="scientific">Virgibacillus necropolis</name>
    <dbReference type="NCBI Taxonomy" id="163877"/>
    <lineage>
        <taxon>Bacteria</taxon>
        <taxon>Bacillati</taxon>
        <taxon>Bacillota</taxon>
        <taxon>Bacilli</taxon>
        <taxon>Bacillales</taxon>
        <taxon>Bacillaceae</taxon>
        <taxon>Virgibacillus</taxon>
    </lineage>
</organism>
<dbReference type="InterPro" id="IPR029016">
    <property type="entry name" value="GAF-like_dom_sf"/>
</dbReference>
<evidence type="ECO:0000256" key="1">
    <source>
        <dbReference type="ARBA" id="ARBA00006754"/>
    </source>
</evidence>
<dbReference type="Proteomes" id="UP000204391">
    <property type="component" value="Chromosome"/>
</dbReference>
<dbReference type="InterPro" id="IPR025736">
    <property type="entry name" value="PucR_C-HTH_dom"/>
</dbReference>
<dbReference type="Gene3D" id="3.30.450.40">
    <property type="match status" value="1"/>
</dbReference>
<dbReference type="InterPro" id="IPR042070">
    <property type="entry name" value="PucR_C-HTH_sf"/>
</dbReference>
<evidence type="ECO:0000259" key="4">
    <source>
        <dbReference type="Pfam" id="PF17853"/>
    </source>
</evidence>
<feature type="domain" description="Purine catabolism PurC-like" evidence="2">
    <location>
        <begin position="10"/>
        <end position="126"/>
    </location>
</feature>
<proteinExistence type="inferred from homology"/>
<comment type="similarity">
    <text evidence="1">Belongs to the CdaR family.</text>
</comment>
<keyword evidence="6" id="KW-1185">Reference proteome</keyword>
<dbReference type="PANTHER" id="PTHR33744">
    <property type="entry name" value="CARBOHYDRATE DIACID REGULATOR"/>
    <property type="match status" value="1"/>
</dbReference>
<protein>
    <recommendedName>
        <fullName evidence="7">PucR family transcriptional regulator</fullName>
    </recommendedName>
</protein>
<dbReference type="PANTHER" id="PTHR33744:SF1">
    <property type="entry name" value="DNA-BINDING TRANSCRIPTIONAL ACTIVATOR ADER"/>
    <property type="match status" value="1"/>
</dbReference>
<name>A0A221MEY5_9BACI</name>
<dbReference type="Pfam" id="PF07905">
    <property type="entry name" value="PucR"/>
    <property type="match status" value="1"/>
</dbReference>
<feature type="domain" description="PucR C-terminal helix-turn-helix" evidence="3">
    <location>
        <begin position="467"/>
        <end position="525"/>
    </location>
</feature>
<evidence type="ECO:0000259" key="3">
    <source>
        <dbReference type="Pfam" id="PF13556"/>
    </source>
</evidence>
<dbReference type="AlphaFoldDB" id="A0A221MEY5"/>
<dbReference type="Pfam" id="PF17853">
    <property type="entry name" value="GGDEF_2"/>
    <property type="match status" value="1"/>
</dbReference>
<gene>
    <name evidence="5" type="ORF">CFK40_14820</name>
</gene>
<sequence>MAITLRKALNIGGLQKCKVIAGEQGLDKLINYVTIMEVPDIVYWLKGEELLLTSLYPIKDDEHAMNNLVKELYDKGTTALAIKTHRFIEQIPGVILKEAEKYQFPIIEIPEDVSYLDILSPVTNVIFDDKVVLQEDLEQAYQLLDEFKLNKWDVIQFTDTLSHLLKNDILIESFVSYLNTLTSENPLEPLTPAQRSELEIIQRPVRITRYRVYDSSPLECIIAPIIMEGQLYGTVTSIGVKKEYLEVDLAVMERSSTILSLEFMRKKATYELEQQYKSDFFRDLLFSQIQNEESMAEKGRLYGFDQEQAYVFLSIQFNLGKKGITSIVNYVNQLEVICAQLDNKAIIGAVQNGLYLLYPTKDKNKKRTKRDIQTIYNELIKSIPKDLYIGVGRPANDITEIREGFKQAKQAVTIGRSIFNEKYVIYYEDLGFYRLLSEINNTVEIKKFYEESIGELIKYDQNHDLELIQTLTTYFNNNESLSQSAKALFIHVNTMKYRLERIKLLTGLDLHKSEEKLVLQIGLKILKFTESDYRFR</sequence>
<reference evidence="5 6" key="1">
    <citation type="journal article" date="2003" name="Int. J. Syst. Evol. Microbiol.">
        <title>Virgibacillus carmonensis sp. nov., Virgibacillus necropolis sp. nov. and Virgibacillus picturae sp. nov., three novel species isolated from deteriorated mural paintings, transfer of the species of the genus salibacillus to Virgibacillus, as Virgibacillus marismortui comb. nov. and Virgibacillus salexigens comb. nov., and emended description of the genus Virgibacillus.</title>
        <authorList>
            <person name="Heyrman J."/>
            <person name="Logan N.A."/>
            <person name="Busse H.J."/>
            <person name="Balcaen A."/>
            <person name="Lebbe L."/>
            <person name="Rodriguez-Diaz M."/>
            <person name="Swings J."/>
            <person name="De Vos P."/>
        </authorList>
    </citation>
    <scope>NUCLEOTIDE SEQUENCE [LARGE SCALE GENOMIC DNA]</scope>
    <source>
        <strain evidence="5 6">LMG 19488</strain>
    </source>
</reference>
<dbReference type="Gene3D" id="1.10.10.2840">
    <property type="entry name" value="PucR C-terminal helix-turn-helix domain"/>
    <property type="match status" value="1"/>
</dbReference>
<dbReference type="EMBL" id="CP022437">
    <property type="protein sequence ID" value="ASN06205.1"/>
    <property type="molecule type" value="Genomic_DNA"/>
</dbReference>
<dbReference type="InterPro" id="IPR051448">
    <property type="entry name" value="CdaR-like_regulators"/>
</dbReference>
<evidence type="ECO:0000313" key="6">
    <source>
        <dbReference type="Proteomes" id="UP000204391"/>
    </source>
</evidence>
<dbReference type="InterPro" id="IPR012914">
    <property type="entry name" value="PucR_dom"/>
</dbReference>
<evidence type="ECO:0008006" key="7">
    <source>
        <dbReference type="Google" id="ProtNLM"/>
    </source>
</evidence>
<dbReference type="Pfam" id="PF13556">
    <property type="entry name" value="HTH_30"/>
    <property type="match status" value="1"/>
</dbReference>
<dbReference type="InterPro" id="IPR041522">
    <property type="entry name" value="CdaR_GGDEF"/>
</dbReference>
<dbReference type="KEGG" id="vne:CFK40_14820"/>
<dbReference type="RefSeq" id="WP_089533139.1">
    <property type="nucleotide sequence ID" value="NZ_CP022437.1"/>
</dbReference>
<evidence type="ECO:0000313" key="5">
    <source>
        <dbReference type="EMBL" id="ASN06205.1"/>
    </source>
</evidence>
<accession>A0A221MEY5</accession>
<feature type="domain" description="CdaR GGDEF-like" evidence="4">
    <location>
        <begin position="291"/>
        <end position="413"/>
    </location>
</feature>
<evidence type="ECO:0000259" key="2">
    <source>
        <dbReference type="Pfam" id="PF07905"/>
    </source>
</evidence>
<dbReference type="OrthoDB" id="9792148at2"/>